<dbReference type="SMART" id="SM00091">
    <property type="entry name" value="PAS"/>
    <property type="match status" value="3"/>
</dbReference>
<dbReference type="GO" id="GO:0016020">
    <property type="term" value="C:membrane"/>
    <property type="evidence" value="ECO:0007669"/>
    <property type="project" value="UniProtKB-SubCell"/>
</dbReference>
<organism evidence="10 11">
    <name type="scientific">Roseobacter ponti</name>
    <dbReference type="NCBI Taxonomy" id="1891787"/>
    <lineage>
        <taxon>Bacteria</taxon>
        <taxon>Pseudomonadati</taxon>
        <taxon>Pseudomonadota</taxon>
        <taxon>Alphaproteobacteria</taxon>
        <taxon>Rhodobacterales</taxon>
        <taxon>Roseobacteraceae</taxon>
        <taxon>Roseobacter</taxon>
    </lineage>
</organism>
<dbReference type="PROSITE" id="PS50112">
    <property type="entry name" value="PAS"/>
    <property type="match status" value="2"/>
</dbReference>
<dbReference type="GO" id="GO:0006935">
    <property type="term" value="P:chemotaxis"/>
    <property type="evidence" value="ECO:0007669"/>
    <property type="project" value="UniProtKB-KW"/>
</dbReference>
<dbReference type="Pfam" id="PF08447">
    <property type="entry name" value="PAS_3"/>
    <property type="match status" value="2"/>
</dbReference>
<dbReference type="PANTHER" id="PTHR43531:SF11">
    <property type="entry name" value="METHYL-ACCEPTING CHEMOTAXIS PROTEIN 3"/>
    <property type="match status" value="1"/>
</dbReference>
<dbReference type="SUPFAM" id="SSF58104">
    <property type="entry name" value="Methyl-accepting chemotaxis protein (MCP) signaling domain"/>
    <property type="match status" value="1"/>
</dbReference>
<feature type="domain" description="T-SNARE coiled-coil homology" evidence="8">
    <location>
        <begin position="587"/>
        <end position="649"/>
    </location>
</feature>
<dbReference type="PANTHER" id="PTHR43531">
    <property type="entry name" value="PROTEIN ICFG"/>
    <property type="match status" value="1"/>
</dbReference>
<dbReference type="FunFam" id="1.10.287.950:FF:000001">
    <property type="entry name" value="Methyl-accepting chemotaxis sensory transducer"/>
    <property type="match status" value="1"/>
</dbReference>
<dbReference type="InterPro" id="IPR000700">
    <property type="entry name" value="PAS-assoc_C"/>
</dbReference>
<dbReference type="InterPro" id="IPR051310">
    <property type="entry name" value="MCP_chemotaxis"/>
</dbReference>
<keyword evidence="2" id="KW-0145">Chemotaxis</keyword>
<dbReference type="SMART" id="SM00283">
    <property type="entry name" value="MA"/>
    <property type="match status" value="1"/>
</dbReference>
<proteinExistence type="inferred from homology"/>
<dbReference type="NCBIfam" id="TIGR00229">
    <property type="entry name" value="sensory_box"/>
    <property type="match status" value="3"/>
</dbReference>
<feature type="domain" description="Methyl-accepting transducer" evidence="5">
    <location>
        <begin position="428"/>
        <end position="657"/>
    </location>
</feature>
<dbReference type="InterPro" id="IPR004090">
    <property type="entry name" value="Chemotax_Me-accpt_rcpt"/>
</dbReference>
<dbReference type="EMBL" id="CP048788">
    <property type="protein sequence ID" value="QJF52940.1"/>
    <property type="molecule type" value="Genomic_DNA"/>
</dbReference>
<dbReference type="Pfam" id="PF00015">
    <property type="entry name" value="MCPsignal"/>
    <property type="match status" value="1"/>
</dbReference>
<dbReference type="PROSITE" id="PS50111">
    <property type="entry name" value="CHEMOTAXIS_TRANSDUC_2"/>
    <property type="match status" value="1"/>
</dbReference>
<gene>
    <name evidence="10" type="ORF">G3256_18050</name>
</gene>
<evidence type="ECO:0000259" key="7">
    <source>
        <dbReference type="PROSITE" id="PS50113"/>
    </source>
</evidence>
<comment type="subcellular location">
    <subcellularLocation>
        <location evidence="1">Membrane</location>
    </subcellularLocation>
</comment>
<comment type="similarity">
    <text evidence="3">Belongs to the methyl-accepting chemotaxis (MCP) protein family.</text>
</comment>
<evidence type="ECO:0000259" key="9">
    <source>
        <dbReference type="PROSITE" id="PS50885"/>
    </source>
</evidence>
<evidence type="ECO:0000256" key="3">
    <source>
        <dbReference type="ARBA" id="ARBA00029447"/>
    </source>
</evidence>
<dbReference type="PRINTS" id="PR00260">
    <property type="entry name" value="CHEMTRNSDUCR"/>
</dbReference>
<dbReference type="RefSeq" id="WP_169642157.1">
    <property type="nucleotide sequence ID" value="NZ_CP048788.1"/>
</dbReference>
<dbReference type="InterPro" id="IPR004089">
    <property type="entry name" value="MCPsignal_dom"/>
</dbReference>
<feature type="domain" description="PAS" evidence="6">
    <location>
        <begin position="154"/>
        <end position="192"/>
    </location>
</feature>
<accession>A0A858SXD7</accession>
<dbReference type="GO" id="GO:0004888">
    <property type="term" value="F:transmembrane signaling receptor activity"/>
    <property type="evidence" value="ECO:0007669"/>
    <property type="project" value="InterPro"/>
</dbReference>
<feature type="domain" description="PAC" evidence="7">
    <location>
        <begin position="209"/>
        <end position="264"/>
    </location>
</feature>
<evidence type="ECO:0000259" key="8">
    <source>
        <dbReference type="PROSITE" id="PS50192"/>
    </source>
</evidence>
<dbReference type="PROSITE" id="PS50885">
    <property type="entry name" value="HAMP"/>
    <property type="match status" value="1"/>
</dbReference>
<dbReference type="KEGG" id="rpon:G3256_18050"/>
<dbReference type="InterPro" id="IPR035965">
    <property type="entry name" value="PAS-like_dom_sf"/>
</dbReference>
<keyword evidence="4" id="KW-0807">Transducer</keyword>
<keyword evidence="11" id="KW-1185">Reference proteome</keyword>
<dbReference type="Gene3D" id="3.30.450.20">
    <property type="entry name" value="PAS domain"/>
    <property type="match status" value="3"/>
</dbReference>
<dbReference type="InterPro" id="IPR000014">
    <property type="entry name" value="PAS"/>
</dbReference>
<protein>
    <submittedName>
        <fullName evidence="10">PAS domain S-box protein</fullName>
    </submittedName>
</protein>
<name>A0A858SXD7_9RHOB</name>
<evidence type="ECO:0000256" key="1">
    <source>
        <dbReference type="ARBA" id="ARBA00004370"/>
    </source>
</evidence>
<evidence type="ECO:0000259" key="6">
    <source>
        <dbReference type="PROSITE" id="PS50112"/>
    </source>
</evidence>
<reference evidence="10 11" key="1">
    <citation type="submission" date="2020-02" db="EMBL/GenBank/DDBJ databases">
        <title>Genome sequence of Roseobacter ponti.</title>
        <authorList>
            <person name="Hollensteiner J."/>
            <person name="Schneider D."/>
            <person name="Poehlein A."/>
            <person name="Daniel R."/>
        </authorList>
    </citation>
    <scope>NUCLEOTIDE SEQUENCE [LARGE SCALE GENOMIC DNA]</scope>
    <source>
        <strain evidence="10 11">DSM 106830</strain>
    </source>
</reference>
<dbReference type="InterPro" id="IPR013655">
    <property type="entry name" value="PAS_fold_3"/>
</dbReference>
<feature type="domain" description="HAMP" evidence="9">
    <location>
        <begin position="371"/>
        <end position="423"/>
    </location>
</feature>
<dbReference type="InterPro" id="IPR000727">
    <property type="entry name" value="T_SNARE_dom"/>
</dbReference>
<dbReference type="GO" id="GO:0007165">
    <property type="term" value="P:signal transduction"/>
    <property type="evidence" value="ECO:0007669"/>
    <property type="project" value="UniProtKB-KW"/>
</dbReference>
<feature type="domain" description="PAS" evidence="6">
    <location>
        <begin position="271"/>
        <end position="309"/>
    </location>
</feature>
<dbReference type="CDD" id="cd00130">
    <property type="entry name" value="PAS"/>
    <property type="match status" value="3"/>
</dbReference>
<feature type="domain" description="PAC" evidence="7">
    <location>
        <begin position="330"/>
        <end position="382"/>
    </location>
</feature>
<sequence>MRFFARRTEVTSEINDDADALFEALGLSHAMVWFDGDGKVTRTNNKFCEIMEYSPEQAIGMHHDAFLAEFDDPYRHDKQFWDAIAKAETSSEIVPRVTGTGRPVWLSATYLPVPCSCEGTSCMVKMFRDVTERETVVRNARSQFEAISREQAKIVFELDGTVREANDRFLEAMGYSRDEVVGKHHSMFVHPSYAGTDEYRKFWSDARGGELQSGVFRRFGKGGRLLWLQCVYSAVLDSDGRQIAVMKIATDVTEREQAGDQVNAISRVQAVIEFNMNGEIRKANDLFLDAMGYSLDEVKGKHHSIFMPEGEAEKEDYEKHWDVLRAGKFHQGDFRRRHKNGSDVWIQATYNPVFGPSGKPVKVVKYAIDITPRVRAVADIRRGLAELSEGNLEMSLDTPFAPEFEQLRQDFNATQKRLLELVSSVVKSTEGIQAGTTEITRASESLSSRAESQAASLEETAAAITQMAASVKSTAENAEKTSDVVRKTKSRAASGTDIMARARAAMDAISSGSSEISSITSVIDDIAFQTNLLALNAGVEAARAGDAGRGFAVVASEVRALAQRSSEAATRIAGLISKSSEQVDEGVDLVSQTGESLSEIEQYVSDVATMVDDIAAAAAEQSGGLSDITASVGNLDSDTQKNAAMFTETRATTQSLADEVASLGRITAEFNVGAGIEATLPPQRLAS</sequence>
<dbReference type="PROSITE" id="PS50113">
    <property type="entry name" value="PAC"/>
    <property type="match status" value="2"/>
</dbReference>
<dbReference type="Gene3D" id="1.10.287.950">
    <property type="entry name" value="Methyl-accepting chemotaxis protein"/>
    <property type="match status" value="1"/>
</dbReference>
<dbReference type="InterPro" id="IPR001610">
    <property type="entry name" value="PAC"/>
</dbReference>
<dbReference type="Proteomes" id="UP000503308">
    <property type="component" value="Chromosome"/>
</dbReference>
<evidence type="ECO:0000313" key="10">
    <source>
        <dbReference type="EMBL" id="QJF52940.1"/>
    </source>
</evidence>
<dbReference type="SMART" id="SM00086">
    <property type="entry name" value="PAC"/>
    <property type="match status" value="2"/>
</dbReference>
<dbReference type="PROSITE" id="PS50192">
    <property type="entry name" value="T_SNARE"/>
    <property type="match status" value="1"/>
</dbReference>
<dbReference type="AlphaFoldDB" id="A0A858SXD7"/>
<evidence type="ECO:0000313" key="11">
    <source>
        <dbReference type="Proteomes" id="UP000503308"/>
    </source>
</evidence>
<dbReference type="CDD" id="cd11386">
    <property type="entry name" value="MCP_signal"/>
    <property type="match status" value="1"/>
</dbReference>
<dbReference type="InterPro" id="IPR003660">
    <property type="entry name" value="HAMP_dom"/>
</dbReference>
<dbReference type="SUPFAM" id="SSF55785">
    <property type="entry name" value="PYP-like sensor domain (PAS domain)"/>
    <property type="match status" value="3"/>
</dbReference>
<evidence type="ECO:0000259" key="5">
    <source>
        <dbReference type="PROSITE" id="PS50111"/>
    </source>
</evidence>
<dbReference type="Pfam" id="PF08448">
    <property type="entry name" value="PAS_4"/>
    <property type="match status" value="1"/>
</dbReference>
<dbReference type="SMART" id="SM00304">
    <property type="entry name" value="HAMP"/>
    <property type="match status" value="1"/>
</dbReference>
<evidence type="ECO:0000256" key="4">
    <source>
        <dbReference type="PROSITE-ProRule" id="PRU00284"/>
    </source>
</evidence>
<evidence type="ECO:0000256" key="2">
    <source>
        <dbReference type="ARBA" id="ARBA00022500"/>
    </source>
</evidence>
<dbReference type="InterPro" id="IPR013656">
    <property type="entry name" value="PAS_4"/>
</dbReference>